<sequence length="857" mass="88963">MTTVDERRGDHGEGAHGGRPPRSDGTSDGTPASVTSAFGSHVVSLTQPTASLRPLTGSKAAHLARAARAGLPVLPGFVLSPGFDGSAGPSARHGPRPAPEEVEVEDSIASVAVAQAWAELSRRGTRPLVVRSSSPQEDTEESSLAGRFDSVLDVRGWEEFRAAVRTVRDSARLPDGTDAPMAVLVQPMLRARVGGVLFGADPVAGRTDHMLVSAVRGGPDTLVSGEQPGTNYWLTGRGRLLRTEAPEPSPPGTSRAPFEPPSTATSPTAPAPAAPSALASPAPSAPGSPPHATASPNTTPSPTLTKRTADPTSLLNPSDLRRLARLARQAARVFGGPQDIEFGFDDDGRLWLFQSRPITAMATRPARGARLLGPGPVAETLPGRLEPLEEDLWLAPMARGLSIALDLGGSAPRRLLRTLPVVTTVGGRAAADLRLLGVVPPRHRLLALLNPATGARRLGAAWRVGRLASTLPGLATDLVADVDRRLTEIPAPSRLRAPALVSSLRWARAALVSLHAQEALAGAFLPAPRVTAASAALATLTEPWTQGLPDDRLIAAEPVLLTLTPPSLWEPSRLPRTAPTPRPPQGSSPNTGPDGPVDDHTARPPSGSVSAVDDHAVTLPSTATGLPLPSTTTGLDDHTVPPPYASVGALPPREALRLRIRWVQELQVRLVREAAHRLGVRGVPGGPRRVGLLRWKEFVAALEGGPLPRDLGERLPRPGSAPLPDAFRLTDDGVVVAEPSVRRSGDGGRGGGPGGGGAGRGVSAGWAVGAAWDGDGAGPEDAVLVVRTLDPAFAPLLPRLAGLVAQTGSPLSHLAVLAREYGVPTVVGAADAVRRFPPGTRLTVDGTLGDVRPEEPR</sequence>
<organism evidence="4 5">
    <name type="scientific">Streptomyces neyagawaensis</name>
    <dbReference type="NCBI Taxonomy" id="42238"/>
    <lineage>
        <taxon>Bacteria</taxon>
        <taxon>Bacillati</taxon>
        <taxon>Actinomycetota</taxon>
        <taxon>Actinomycetes</taxon>
        <taxon>Kitasatosporales</taxon>
        <taxon>Streptomycetaceae</taxon>
        <taxon>Streptomyces</taxon>
    </lineage>
</organism>
<dbReference type="Gene3D" id="3.30.470.20">
    <property type="entry name" value="ATP-grasp fold, B domain"/>
    <property type="match status" value="1"/>
</dbReference>
<reference evidence="4 5" key="1">
    <citation type="submission" date="2024-06" db="EMBL/GenBank/DDBJ databases">
        <title>The Natural Products Discovery Center: Release of the First 8490 Sequenced Strains for Exploring Actinobacteria Biosynthetic Diversity.</title>
        <authorList>
            <person name="Kalkreuter E."/>
            <person name="Kautsar S.A."/>
            <person name="Yang D."/>
            <person name="Bader C.D."/>
            <person name="Teijaro C.N."/>
            <person name="Fluegel L."/>
            <person name="Davis C.M."/>
            <person name="Simpson J.R."/>
            <person name="Lauterbach L."/>
            <person name="Steele A.D."/>
            <person name="Gui C."/>
            <person name="Meng S."/>
            <person name="Li G."/>
            <person name="Viehrig K."/>
            <person name="Ye F."/>
            <person name="Su P."/>
            <person name="Kiefer A.F."/>
            <person name="Nichols A."/>
            <person name="Cepeda A.J."/>
            <person name="Yan W."/>
            <person name="Fan B."/>
            <person name="Jiang Y."/>
            <person name="Adhikari A."/>
            <person name="Zheng C.-J."/>
            <person name="Schuster L."/>
            <person name="Cowan T.M."/>
            <person name="Smanski M.J."/>
            <person name="Chevrette M.G."/>
            <person name="De Carvalho L.P.S."/>
            <person name="Shen B."/>
        </authorList>
    </citation>
    <scope>NUCLEOTIDE SEQUENCE [LARGE SCALE GENOMIC DNA]</scope>
    <source>
        <strain evidence="4 5">NPDC046851</strain>
    </source>
</reference>
<evidence type="ECO:0000259" key="2">
    <source>
        <dbReference type="Pfam" id="PF00391"/>
    </source>
</evidence>
<dbReference type="InterPro" id="IPR036637">
    <property type="entry name" value="Phosphohistidine_dom_sf"/>
</dbReference>
<feature type="compositionally biased region" description="Gly residues" evidence="1">
    <location>
        <begin position="747"/>
        <end position="760"/>
    </location>
</feature>
<dbReference type="Gene3D" id="3.30.1490.20">
    <property type="entry name" value="ATP-grasp fold, A domain"/>
    <property type="match status" value="2"/>
</dbReference>
<feature type="region of interest" description="Disordered" evidence="1">
    <location>
        <begin position="740"/>
        <end position="760"/>
    </location>
</feature>
<evidence type="ECO:0000313" key="5">
    <source>
        <dbReference type="Proteomes" id="UP001551189"/>
    </source>
</evidence>
<protein>
    <submittedName>
        <fullName evidence="4">PEP/pyruvate-binding domain-containing protein</fullName>
    </submittedName>
</protein>
<name>A0ABV3AUZ7_9ACTN</name>
<evidence type="ECO:0000256" key="1">
    <source>
        <dbReference type="SAM" id="MobiDB-lite"/>
    </source>
</evidence>
<dbReference type="Gene3D" id="3.50.30.10">
    <property type="entry name" value="Phosphohistidine domain"/>
    <property type="match status" value="1"/>
</dbReference>
<evidence type="ECO:0000259" key="3">
    <source>
        <dbReference type="Pfam" id="PF01326"/>
    </source>
</evidence>
<feature type="compositionally biased region" description="Low complexity" evidence="1">
    <location>
        <begin position="618"/>
        <end position="634"/>
    </location>
</feature>
<proteinExistence type="predicted"/>
<dbReference type="PANTHER" id="PTHR43615:SF1">
    <property type="entry name" value="PPDK_N DOMAIN-CONTAINING PROTEIN"/>
    <property type="match status" value="1"/>
</dbReference>
<dbReference type="InterPro" id="IPR051549">
    <property type="entry name" value="PEP_Utilizing_Enz"/>
</dbReference>
<dbReference type="InterPro" id="IPR013815">
    <property type="entry name" value="ATP_grasp_subdomain_1"/>
</dbReference>
<feature type="domain" description="PEP-utilising enzyme mobile" evidence="2">
    <location>
        <begin position="779"/>
        <end position="849"/>
    </location>
</feature>
<comment type="caution">
    <text evidence="4">The sequence shown here is derived from an EMBL/GenBank/DDBJ whole genome shotgun (WGS) entry which is preliminary data.</text>
</comment>
<dbReference type="RefSeq" id="WP_359692414.1">
    <property type="nucleotide sequence ID" value="NZ_JBEYXT010000024.1"/>
</dbReference>
<dbReference type="EMBL" id="JBEYXT010000024">
    <property type="protein sequence ID" value="MEU6801007.1"/>
    <property type="molecule type" value="Genomic_DNA"/>
</dbReference>
<feature type="region of interest" description="Disordered" evidence="1">
    <location>
        <begin position="565"/>
        <end position="648"/>
    </location>
</feature>
<feature type="region of interest" description="Disordered" evidence="1">
    <location>
        <begin position="124"/>
        <end position="144"/>
    </location>
</feature>
<feature type="compositionally biased region" description="Polar residues" evidence="1">
    <location>
        <begin position="24"/>
        <end position="40"/>
    </location>
</feature>
<dbReference type="InterPro" id="IPR002192">
    <property type="entry name" value="PPDK_AMP/ATP-bd"/>
</dbReference>
<accession>A0ABV3AUZ7</accession>
<dbReference type="Pfam" id="PF00391">
    <property type="entry name" value="PEP-utilizers"/>
    <property type="match status" value="1"/>
</dbReference>
<evidence type="ECO:0000313" key="4">
    <source>
        <dbReference type="EMBL" id="MEU6801007.1"/>
    </source>
</evidence>
<dbReference type="Pfam" id="PF01326">
    <property type="entry name" value="PPDK_N"/>
    <property type="match status" value="1"/>
</dbReference>
<feature type="domain" description="Pyruvate phosphate dikinase AMP/ATP-binding" evidence="3">
    <location>
        <begin position="112"/>
        <end position="363"/>
    </location>
</feature>
<dbReference type="SUPFAM" id="SSF52009">
    <property type="entry name" value="Phosphohistidine domain"/>
    <property type="match status" value="1"/>
</dbReference>
<gene>
    <name evidence="4" type="ORF">ABZ931_08340</name>
</gene>
<dbReference type="PANTHER" id="PTHR43615">
    <property type="entry name" value="PHOSPHOENOLPYRUVATE SYNTHASE-RELATED"/>
    <property type="match status" value="1"/>
</dbReference>
<keyword evidence="5" id="KW-1185">Reference proteome</keyword>
<feature type="region of interest" description="Disordered" evidence="1">
    <location>
        <begin position="242"/>
        <end position="317"/>
    </location>
</feature>
<dbReference type="Proteomes" id="UP001551189">
    <property type="component" value="Unassembled WGS sequence"/>
</dbReference>
<dbReference type="SUPFAM" id="SSF56059">
    <property type="entry name" value="Glutathione synthetase ATP-binding domain-like"/>
    <property type="match status" value="1"/>
</dbReference>
<feature type="compositionally biased region" description="Low complexity" evidence="1">
    <location>
        <begin position="290"/>
        <end position="305"/>
    </location>
</feature>
<feature type="compositionally biased region" description="Basic and acidic residues" evidence="1">
    <location>
        <begin position="1"/>
        <end position="16"/>
    </location>
</feature>
<dbReference type="InterPro" id="IPR008279">
    <property type="entry name" value="PEP-util_enz_mobile_dom"/>
</dbReference>
<feature type="region of interest" description="Disordered" evidence="1">
    <location>
        <begin position="1"/>
        <end position="40"/>
    </location>
</feature>